<dbReference type="AlphaFoldDB" id="A0A2C9WD47"/>
<proteinExistence type="predicted"/>
<evidence type="ECO:0000313" key="2">
    <source>
        <dbReference type="EMBL" id="OAY57082.1"/>
    </source>
</evidence>
<sequence>MAVTHISPLHNRGRGHRSRLASLSHSCRSQLESLPDGRRSHLSLAQSW</sequence>
<feature type="region of interest" description="Disordered" evidence="1">
    <location>
        <begin position="1"/>
        <end position="24"/>
    </location>
</feature>
<protein>
    <submittedName>
        <fullName evidence="2">Uncharacterized protein</fullName>
    </submittedName>
</protein>
<name>A0A2C9WD47_MANES</name>
<accession>A0A2C9WD47</accession>
<dbReference type="EMBL" id="CM004388">
    <property type="protein sequence ID" value="OAY57082.1"/>
    <property type="molecule type" value="Genomic_DNA"/>
</dbReference>
<reference evidence="2" key="1">
    <citation type="submission" date="2016-02" db="EMBL/GenBank/DDBJ databases">
        <title>WGS assembly of Manihot esculenta.</title>
        <authorList>
            <person name="Bredeson J.V."/>
            <person name="Prochnik S.E."/>
            <person name="Lyons J.B."/>
            <person name="Schmutz J."/>
            <person name="Grimwood J."/>
            <person name="Vrebalov J."/>
            <person name="Bart R.S."/>
            <person name="Amuge T."/>
            <person name="Ferguson M.E."/>
            <person name="Green R."/>
            <person name="Putnam N."/>
            <person name="Stites J."/>
            <person name="Rounsley S."/>
            <person name="Rokhsar D.S."/>
        </authorList>
    </citation>
    <scope>NUCLEOTIDE SEQUENCE [LARGE SCALE GENOMIC DNA]</scope>
    <source>
        <tissue evidence="2">Leaf</tissue>
    </source>
</reference>
<gene>
    <name evidence="2" type="ORF">MANES_02G069200</name>
</gene>
<feature type="region of interest" description="Disordered" evidence="1">
    <location>
        <begin position="29"/>
        <end position="48"/>
    </location>
</feature>
<organism evidence="2">
    <name type="scientific">Manihot esculenta</name>
    <name type="common">Cassava</name>
    <name type="synonym">Jatropha manihot</name>
    <dbReference type="NCBI Taxonomy" id="3983"/>
    <lineage>
        <taxon>Eukaryota</taxon>
        <taxon>Viridiplantae</taxon>
        <taxon>Streptophyta</taxon>
        <taxon>Embryophyta</taxon>
        <taxon>Tracheophyta</taxon>
        <taxon>Spermatophyta</taxon>
        <taxon>Magnoliopsida</taxon>
        <taxon>eudicotyledons</taxon>
        <taxon>Gunneridae</taxon>
        <taxon>Pentapetalae</taxon>
        <taxon>rosids</taxon>
        <taxon>fabids</taxon>
        <taxon>Malpighiales</taxon>
        <taxon>Euphorbiaceae</taxon>
        <taxon>Crotonoideae</taxon>
        <taxon>Manihoteae</taxon>
        <taxon>Manihot</taxon>
    </lineage>
</organism>
<evidence type="ECO:0000256" key="1">
    <source>
        <dbReference type="SAM" id="MobiDB-lite"/>
    </source>
</evidence>